<dbReference type="InterPro" id="IPR037053">
    <property type="entry name" value="Phage_tail_collar_dom_sf"/>
</dbReference>
<evidence type="ECO:0000313" key="3">
    <source>
        <dbReference type="Proteomes" id="UP000010087"/>
    </source>
</evidence>
<dbReference type="SUPFAM" id="SSF88874">
    <property type="entry name" value="Receptor-binding domain of short tail fibre protein gp12"/>
    <property type="match status" value="1"/>
</dbReference>
<gene>
    <name evidence="2" type="ordered locus">BP1026B_I0150</name>
</gene>
<dbReference type="Gene3D" id="3.90.1340.10">
    <property type="entry name" value="Phage tail collar domain"/>
    <property type="match status" value="1"/>
</dbReference>
<dbReference type="InterPro" id="IPR048390">
    <property type="entry name" value="Gp34_trimer"/>
</dbReference>
<reference evidence="2 3" key="1">
    <citation type="journal article" date="2012" name="PLoS ONE">
        <title>Evolution of Burkholderia pseudomallei in recurrent melioidosis.</title>
        <authorList>
            <person name="Hayden H.S."/>
            <person name="Lim R."/>
            <person name="Brittnacher M.J."/>
            <person name="Sims E.H."/>
            <person name="Ramage E.R."/>
            <person name="Fong C."/>
            <person name="Wu Z."/>
            <person name="Crist E."/>
            <person name="Chang J."/>
            <person name="Zhou Y."/>
            <person name="Radey M."/>
            <person name="Rohmer L."/>
            <person name="Haugen E."/>
            <person name="Gillett W."/>
            <person name="Wuthiekanun V."/>
            <person name="Peacock S.J."/>
            <person name="Kaul R."/>
            <person name="Miller S.I."/>
            <person name="Manoil C."/>
            <person name="Jacobs M.A."/>
        </authorList>
    </citation>
    <scope>NUCLEOTIDE SEQUENCE [LARGE SCALE GENOMIC DNA]</scope>
    <source>
        <strain evidence="2 3">1026b</strain>
    </source>
</reference>
<name>A0A0H3HFV7_BURP2</name>
<accession>A0A0H3HFV7</accession>
<dbReference type="AlphaFoldDB" id="A0A0H3HFV7"/>
<feature type="domain" description="Long-tail fiber proximal subunit trimerization" evidence="1">
    <location>
        <begin position="295"/>
        <end position="359"/>
    </location>
</feature>
<dbReference type="Proteomes" id="UP000010087">
    <property type="component" value="Chromosome 1"/>
</dbReference>
<dbReference type="KEGG" id="bpz:BP1026B_I0150"/>
<protein>
    <submittedName>
        <fullName evidence="2">Phage-related tail fiber protein</fullName>
    </submittedName>
</protein>
<proteinExistence type="predicted"/>
<sequence length="790" mass="83385">MAGMVIHITDAGRAALVAGGNTGTAARRVVEIGLGTAPFAFDRGMKTMPNERKRVTTFGGENVAPDTVHVVIQDDTSDQYSLYAFGLYLDNGVLFAVYVQDAPILEKSPAAMMLLATDVVFATIDAAELEFGPATFLNPPATTERRGVVELATQAEVDAGDDDTRAITPKTAKRRYAALSGATFDGRVRVFADVDDRAAQLDVSPKTAGVGKAGKARLFGTFGNATLPDLSPRLVATLRAGFDAGAWGREYVDVCLNDGTNNDAASDAKQKRVARFASGGRVLIGERADDGKTALQVRGGVDASEGVAARAIDAGGAGGQFRAVYDGYGAFIRNDGRSVYFLSTPKGAPDGGFNDYRPFSWSLSTGQVIVDGSGAGTVFGGAVDVARDLEVGRQASEGHIKLGPVDGYLYANPVSTGWWSPAGSSYQYIFADHTFRIDGRMAWHEGNLDPLDKSKGGTLAGDVSFAPGKRLVLAEGSPAAPSLTFGNDGAPDTGLYHAADGEFGVACNARAVVRFSSSLVAFEQPVTVPTPPAADRSTRAATTEWVRTVLSATTIGQIVFEPRTTVRPGFLKANGVLVNRADYPELWAYAQASGALVSDADWMKDRWGCFSTGDGATTFRLPELRGEFIRCWSDARGGVDATRQIGAFQGDQNHTHAHGAAASEAPDHVHTAWTDVQGWHGHHGWTNAVGDHQHVSPWGEHPQMYNPPWGTWGAANNRGAEGSDNDNVYGMTSPAGNHNHEFNTEGNGNHGHAVGIGGGGRHAHAIAVQPDGGDEARPRNVALLALIRAY</sequence>
<organism evidence="2 3">
    <name type="scientific">Burkholderia pseudomallei (strain 1026b)</name>
    <dbReference type="NCBI Taxonomy" id="884204"/>
    <lineage>
        <taxon>Bacteria</taxon>
        <taxon>Pseudomonadati</taxon>
        <taxon>Pseudomonadota</taxon>
        <taxon>Betaproteobacteria</taxon>
        <taxon>Burkholderiales</taxon>
        <taxon>Burkholderiaceae</taxon>
        <taxon>Burkholderia</taxon>
        <taxon>pseudomallei group</taxon>
    </lineage>
</organism>
<evidence type="ECO:0000259" key="1">
    <source>
        <dbReference type="Pfam" id="PF21446"/>
    </source>
</evidence>
<evidence type="ECO:0000313" key="2">
    <source>
        <dbReference type="EMBL" id="AFI64823.1"/>
    </source>
</evidence>
<dbReference type="PATRIC" id="fig|884204.3.peg.157"/>
<dbReference type="EMBL" id="CP002833">
    <property type="protein sequence ID" value="AFI64823.1"/>
    <property type="molecule type" value="Genomic_DNA"/>
</dbReference>
<dbReference type="Pfam" id="PF21446">
    <property type="entry name" value="Gp34_trimer"/>
    <property type="match status" value="1"/>
</dbReference>